<evidence type="ECO:0000256" key="6">
    <source>
        <dbReference type="PROSITE-ProRule" id="PRU00560"/>
    </source>
</evidence>
<dbReference type="InterPro" id="IPR000212">
    <property type="entry name" value="DNA_helicase_UvrD/REP"/>
</dbReference>
<protein>
    <submittedName>
        <fullName evidence="8">UvrD-helicase domain-containing protein</fullName>
    </submittedName>
</protein>
<sequence length="627" mass="66569">MTRSPYATSADVRCIEGRVGTGKTQQIIDQVIDLLHQEVSPRDIILFAATPAAARALEERLAKAADASECPRVSTLPLFALELLASPEAVRRTGRRGRVLMRFEENLLMEDMKTSGVAPRRLGDMLKFLYRSMTDLEPLCGDWFYDEQEARVFKMLCDQLAFREAYLACELPRAAWDYLGQHSDAREEAAYDHVFVDDYQMASYASQCLAGAIARTSLTVAHDPLARVHGSEDYPAFEGAARLLEANPAAEAEKLALSRLSCVVTDAVNRFAEDEAIGDTSPVASASSEQGICEAVAYARPEDELQGIVALVAYQQSRGVAAADIAVAAANRLWAANAARALAAEGIPVSALSRVSISGDTRDADTCRAARALTLLRLAADGRDPLALRSWCGFGDYLANSALMTAVVAGEASLSLEDGVSFAAPAPSALLKQGAERADAALAEGRQLLGALDGLSGSALMEAALEAVGASEGAEVAALKAIAAQASPSASAAELCHAVEHAVLAPQFAGQGVRVGLPEDFAGLTASAVVMAGLVNGLTLPRRYFDPAQVERDKRPALLAAEMAKTYACAGKAASALLLTYFSEAPLATAESLKLKIHRVRLREGERLCEVRPSETIRAITGVSYHD</sequence>
<gene>
    <name evidence="8" type="ORF">VJ920_07660</name>
</gene>
<evidence type="ECO:0000259" key="7">
    <source>
        <dbReference type="PROSITE" id="PS51198"/>
    </source>
</evidence>
<dbReference type="InterPro" id="IPR027417">
    <property type="entry name" value="P-loop_NTPase"/>
</dbReference>
<keyword evidence="2 6" id="KW-0378">Hydrolase</keyword>
<keyword evidence="4 6" id="KW-0067">ATP-binding</keyword>
<organism evidence="8 9">
    <name type="scientific">Adlercreutzia shanghongiae</name>
    <dbReference type="NCBI Taxonomy" id="3111773"/>
    <lineage>
        <taxon>Bacteria</taxon>
        <taxon>Bacillati</taxon>
        <taxon>Actinomycetota</taxon>
        <taxon>Coriobacteriia</taxon>
        <taxon>Eggerthellales</taxon>
        <taxon>Eggerthellaceae</taxon>
        <taxon>Adlercreutzia</taxon>
    </lineage>
</organism>
<evidence type="ECO:0000256" key="5">
    <source>
        <dbReference type="ARBA" id="ARBA00023125"/>
    </source>
</evidence>
<reference evidence="8 9" key="1">
    <citation type="submission" date="2024-01" db="EMBL/GenBank/DDBJ databases">
        <title>novel species in genus Adlercreutzia.</title>
        <authorList>
            <person name="Liu X."/>
        </authorList>
    </citation>
    <scope>NUCLEOTIDE SEQUENCE [LARGE SCALE GENOMIC DNA]</scope>
    <source>
        <strain evidence="8 9">R22</strain>
    </source>
</reference>
<evidence type="ECO:0000256" key="4">
    <source>
        <dbReference type="ARBA" id="ARBA00022840"/>
    </source>
</evidence>
<dbReference type="EMBL" id="JAYMFH010000009">
    <property type="protein sequence ID" value="MEC4295184.1"/>
    <property type="molecule type" value="Genomic_DNA"/>
</dbReference>
<comment type="caution">
    <text evidence="8">The sequence shown here is derived from an EMBL/GenBank/DDBJ whole genome shotgun (WGS) entry which is preliminary data.</text>
</comment>
<keyword evidence="3 6" id="KW-0347">Helicase</keyword>
<evidence type="ECO:0000313" key="9">
    <source>
        <dbReference type="Proteomes" id="UP001343724"/>
    </source>
</evidence>
<dbReference type="Gene3D" id="1.10.10.160">
    <property type="match status" value="1"/>
</dbReference>
<feature type="binding site" evidence="6">
    <location>
        <begin position="17"/>
        <end position="24"/>
    </location>
    <ligand>
        <name>ATP</name>
        <dbReference type="ChEBI" id="CHEBI:30616"/>
    </ligand>
</feature>
<dbReference type="Proteomes" id="UP001343724">
    <property type="component" value="Unassembled WGS sequence"/>
</dbReference>
<dbReference type="Gene3D" id="3.40.50.300">
    <property type="entry name" value="P-loop containing nucleotide triphosphate hydrolases"/>
    <property type="match status" value="1"/>
</dbReference>
<dbReference type="PANTHER" id="PTHR11070:SF2">
    <property type="entry name" value="ATP-DEPENDENT DNA HELICASE SRS2"/>
    <property type="match status" value="1"/>
</dbReference>
<dbReference type="InterPro" id="IPR013986">
    <property type="entry name" value="DExx_box_DNA_helicase_dom_sf"/>
</dbReference>
<evidence type="ECO:0000256" key="2">
    <source>
        <dbReference type="ARBA" id="ARBA00022801"/>
    </source>
</evidence>
<dbReference type="SUPFAM" id="SSF52540">
    <property type="entry name" value="P-loop containing nucleoside triphosphate hydrolases"/>
    <property type="match status" value="1"/>
</dbReference>
<evidence type="ECO:0000256" key="1">
    <source>
        <dbReference type="ARBA" id="ARBA00022741"/>
    </source>
</evidence>
<dbReference type="PANTHER" id="PTHR11070">
    <property type="entry name" value="UVRD / RECB / PCRA DNA HELICASE FAMILY MEMBER"/>
    <property type="match status" value="1"/>
</dbReference>
<dbReference type="PROSITE" id="PS51198">
    <property type="entry name" value="UVRD_HELICASE_ATP_BIND"/>
    <property type="match status" value="1"/>
</dbReference>
<dbReference type="Pfam" id="PF00580">
    <property type="entry name" value="UvrD-helicase"/>
    <property type="match status" value="1"/>
</dbReference>
<evidence type="ECO:0000256" key="3">
    <source>
        <dbReference type="ARBA" id="ARBA00022806"/>
    </source>
</evidence>
<keyword evidence="1 6" id="KW-0547">Nucleotide-binding</keyword>
<keyword evidence="9" id="KW-1185">Reference proteome</keyword>
<name>A0ABU6IZD2_9ACTN</name>
<evidence type="ECO:0000313" key="8">
    <source>
        <dbReference type="EMBL" id="MEC4295184.1"/>
    </source>
</evidence>
<dbReference type="RefSeq" id="WP_326440200.1">
    <property type="nucleotide sequence ID" value="NZ_JAYMFH010000009.1"/>
</dbReference>
<proteinExistence type="predicted"/>
<accession>A0ABU6IZD2</accession>
<dbReference type="InterPro" id="IPR014016">
    <property type="entry name" value="UvrD-like_ATP-bd"/>
</dbReference>
<feature type="domain" description="UvrD-like helicase ATP-binding" evidence="7">
    <location>
        <begin position="1"/>
        <end position="272"/>
    </location>
</feature>
<keyword evidence="5" id="KW-0238">DNA-binding</keyword>